<name>A0A0P1BA85_9BASI</name>
<dbReference type="Proteomes" id="UP000054845">
    <property type="component" value="Unassembled WGS sequence"/>
</dbReference>
<organism evidence="1 2">
    <name type="scientific">Ceraceosorus bombacis</name>
    <dbReference type="NCBI Taxonomy" id="401625"/>
    <lineage>
        <taxon>Eukaryota</taxon>
        <taxon>Fungi</taxon>
        <taxon>Dikarya</taxon>
        <taxon>Basidiomycota</taxon>
        <taxon>Ustilaginomycotina</taxon>
        <taxon>Exobasidiomycetes</taxon>
        <taxon>Ceraceosorales</taxon>
        <taxon>Ceraceosoraceae</taxon>
        <taxon>Ceraceosorus</taxon>
    </lineage>
</organism>
<evidence type="ECO:0000313" key="1">
    <source>
        <dbReference type="EMBL" id="CEH11965.1"/>
    </source>
</evidence>
<reference evidence="1 2" key="1">
    <citation type="submission" date="2014-09" db="EMBL/GenBank/DDBJ databases">
        <authorList>
            <person name="Magalhaes I.L.F."/>
            <person name="Oliveira U."/>
            <person name="Santos F.R."/>
            <person name="Vidigal T.H.D.A."/>
            <person name="Brescovit A.D."/>
            <person name="Santos A.J."/>
        </authorList>
    </citation>
    <scope>NUCLEOTIDE SEQUENCE [LARGE SCALE GENOMIC DNA]</scope>
</reference>
<keyword evidence="2" id="KW-1185">Reference proteome</keyword>
<evidence type="ECO:0000313" key="2">
    <source>
        <dbReference type="Proteomes" id="UP000054845"/>
    </source>
</evidence>
<dbReference type="EMBL" id="CCYA01000089">
    <property type="protein sequence ID" value="CEH11965.1"/>
    <property type="molecule type" value="Genomic_DNA"/>
</dbReference>
<accession>A0A0P1BA85</accession>
<dbReference type="AlphaFoldDB" id="A0A0P1BA85"/>
<proteinExistence type="predicted"/>
<sequence>MPISPRKATLAYVASGALAAVGASQHAHEALCNDTSRLCLQRGNSDQRETHVSPRS</sequence>
<protein>
    <submittedName>
        <fullName evidence="1">Uncharacterized protein</fullName>
    </submittedName>
</protein>